<sequence length="86" mass="8970">MLNSVAAALPPPPSSIPPLCSGGPLNMLDTAIGYPEPPPAGDEGPLPESIETIKTLNGGRDGNYYMESRVSRLSECCGALENIDRS</sequence>
<comment type="caution">
    <text evidence="2">The sequence shown here is derived from an EMBL/GenBank/DDBJ whole genome shotgun (WGS) entry which is preliminary data.</text>
</comment>
<gene>
    <name evidence="2" type="ORF">E2C01_073634</name>
</gene>
<evidence type="ECO:0000256" key="1">
    <source>
        <dbReference type="SAM" id="MobiDB-lite"/>
    </source>
</evidence>
<evidence type="ECO:0000313" key="3">
    <source>
        <dbReference type="Proteomes" id="UP000324222"/>
    </source>
</evidence>
<reference evidence="2 3" key="1">
    <citation type="submission" date="2019-05" db="EMBL/GenBank/DDBJ databases">
        <title>Another draft genome of Portunus trituberculatus and its Hox gene families provides insights of decapod evolution.</title>
        <authorList>
            <person name="Jeong J.-H."/>
            <person name="Song I."/>
            <person name="Kim S."/>
            <person name="Choi T."/>
            <person name="Kim D."/>
            <person name="Ryu S."/>
            <person name="Kim W."/>
        </authorList>
    </citation>
    <scope>NUCLEOTIDE SEQUENCE [LARGE SCALE GENOMIC DNA]</scope>
    <source>
        <tissue evidence="2">Muscle</tissue>
    </source>
</reference>
<proteinExistence type="predicted"/>
<evidence type="ECO:0000313" key="2">
    <source>
        <dbReference type="EMBL" id="MPC79121.1"/>
    </source>
</evidence>
<protein>
    <submittedName>
        <fullName evidence="2">Uncharacterized protein</fullName>
    </submittedName>
</protein>
<organism evidence="2 3">
    <name type="scientific">Portunus trituberculatus</name>
    <name type="common">Swimming crab</name>
    <name type="synonym">Neptunus trituberculatus</name>
    <dbReference type="NCBI Taxonomy" id="210409"/>
    <lineage>
        <taxon>Eukaryota</taxon>
        <taxon>Metazoa</taxon>
        <taxon>Ecdysozoa</taxon>
        <taxon>Arthropoda</taxon>
        <taxon>Crustacea</taxon>
        <taxon>Multicrustacea</taxon>
        <taxon>Malacostraca</taxon>
        <taxon>Eumalacostraca</taxon>
        <taxon>Eucarida</taxon>
        <taxon>Decapoda</taxon>
        <taxon>Pleocyemata</taxon>
        <taxon>Brachyura</taxon>
        <taxon>Eubrachyura</taxon>
        <taxon>Portunoidea</taxon>
        <taxon>Portunidae</taxon>
        <taxon>Portuninae</taxon>
        <taxon>Portunus</taxon>
    </lineage>
</organism>
<feature type="region of interest" description="Disordered" evidence="1">
    <location>
        <begin position="1"/>
        <end position="22"/>
    </location>
</feature>
<keyword evidence="3" id="KW-1185">Reference proteome</keyword>
<dbReference type="EMBL" id="VSRR010050302">
    <property type="protein sequence ID" value="MPC79121.1"/>
    <property type="molecule type" value="Genomic_DNA"/>
</dbReference>
<name>A0A5B7I179_PORTR</name>
<dbReference type="AlphaFoldDB" id="A0A5B7I179"/>
<dbReference type="Proteomes" id="UP000324222">
    <property type="component" value="Unassembled WGS sequence"/>
</dbReference>
<accession>A0A5B7I179</accession>